<evidence type="ECO:0000313" key="1">
    <source>
        <dbReference type="EMBL" id="ODS04302.1"/>
    </source>
</evidence>
<accession>A0A1E3WFJ8</accession>
<sequence length="353" mass="39503">MSALQAIPTQYGIGVLNSELKNTVTQYRLIGASTDNATSDTLYSFHTEGIKTSYYDEDGILTFILNLPIEEHFDEYLHRIDVIDSKNQVVIECPTPKIALVKGVGGIVTLKVSILGQAGDVIFKHGEYVTEAELKERYLSHIQFQPWDRQKIYRTGDVCTCVIDGNVVAMEMYAGPNLTCLGKDPKDSANRQIGWTDETAPWWWGPYKRARPGTPLWPWMSTIFPEGTLNVIGNSVPAIVFWRLALVFPEFINEQTEMVDFPETGGEFFRVLDQGRGVDVDRVIYSYQEDEFKAHNHYLGAFGQWGDDPTGGSGVVHADTNGRILSDTNVAVRMTGGNETRPRNLAFPLLVEV</sequence>
<organism evidence="1 2">
    <name type="scientific">Vibrio scophthalmi</name>
    <dbReference type="NCBI Taxonomy" id="45658"/>
    <lineage>
        <taxon>Bacteria</taxon>
        <taxon>Pseudomonadati</taxon>
        <taxon>Pseudomonadota</taxon>
        <taxon>Gammaproteobacteria</taxon>
        <taxon>Vibrionales</taxon>
        <taxon>Vibrionaceae</taxon>
        <taxon>Vibrio</taxon>
    </lineage>
</organism>
<protein>
    <recommendedName>
        <fullName evidence="3">Tail fiber protein</fullName>
    </recommendedName>
</protein>
<dbReference type="AlphaFoldDB" id="A0A1E3WFJ8"/>
<dbReference type="SUPFAM" id="SSF88874">
    <property type="entry name" value="Receptor-binding domain of short tail fibre protein gp12"/>
    <property type="match status" value="1"/>
</dbReference>
<gene>
    <name evidence="1" type="ORF">VSF3289_03433</name>
</gene>
<name>A0A1E3WFJ8_9VIBR</name>
<dbReference type="OrthoDB" id="9810174at2"/>
<evidence type="ECO:0008006" key="3">
    <source>
        <dbReference type="Google" id="ProtNLM"/>
    </source>
</evidence>
<proteinExistence type="predicted"/>
<comment type="caution">
    <text evidence="1">The sequence shown here is derived from an EMBL/GenBank/DDBJ whole genome shotgun (WGS) entry which is preliminary data.</text>
</comment>
<dbReference type="Proteomes" id="UP000095131">
    <property type="component" value="Unassembled WGS sequence"/>
</dbReference>
<dbReference type="EMBL" id="MDCJ01000007">
    <property type="protein sequence ID" value="ODS04302.1"/>
    <property type="molecule type" value="Genomic_DNA"/>
</dbReference>
<reference evidence="1 2" key="1">
    <citation type="submission" date="2016-08" db="EMBL/GenBank/DDBJ databases">
        <title>Genome sequencing of Vibrio scophthalmi strain FP3289, an isolated from Paralichthys olivaceus.</title>
        <authorList>
            <person name="Han H.-J."/>
        </authorList>
    </citation>
    <scope>NUCLEOTIDE SEQUENCE [LARGE SCALE GENOMIC DNA]</scope>
    <source>
        <strain evidence="1 2">FP3289</strain>
    </source>
</reference>
<evidence type="ECO:0000313" key="2">
    <source>
        <dbReference type="Proteomes" id="UP000095131"/>
    </source>
</evidence>
<dbReference type="RefSeq" id="WP_069447572.1">
    <property type="nucleotide sequence ID" value="NZ_MDCJ01000007.1"/>
</dbReference>